<dbReference type="RefSeq" id="WP_344793052.1">
    <property type="nucleotide sequence ID" value="NZ_BAABAU010000001.1"/>
</dbReference>
<feature type="transmembrane region" description="Helical" evidence="2">
    <location>
        <begin position="76"/>
        <end position="100"/>
    </location>
</feature>
<sequence>MGTITFTPLAGPAPRRRRQARSGDQAVVREISSQRMAAPIVSGEARTVAALIAAEVSAEAESRITRRAAERHRERIVTGVSIAACSVAGLSAIAFAQLLVVAR</sequence>
<evidence type="ECO:0000256" key="2">
    <source>
        <dbReference type="SAM" id="Phobius"/>
    </source>
</evidence>
<feature type="region of interest" description="Disordered" evidence="1">
    <location>
        <begin position="1"/>
        <end position="24"/>
    </location>
</feature>
<keyword evidence="2" id="KW-0472">Membrane</keyword>
<keyword evidence="2" id="KW-0812">Transmembrane</keyword>
<evidence type="ECO:0000313" key="3">
    <source>
        <dbReference type="EMBL" id="GAA4264454.1"/>
    </source>
</evidence>
<name>A0ABP8DX30_9MICO</name>
<organism evidence="3 4">
    <name type="scientific">Frondihabitans peucedani</name>
    <dbReference type="NCBI Taxonomy" id="598626"/>
    <lineage>
        <taxon>Bacteria</taxon>
        <taxon>Bacillati</taxon>
        <taxon>Actinomycetota</taxon>
        <taxon>Actinomycetes</taxon>
        <taxon>Micrococcales</taxon>
        <taxon>Microbacteriaceae</taxon>
        <taxon>Frondihabitans</taxon>
    </lineage>
</organism>
<dbReference type="EMBL" id="BAABAU010000001">
    <property type="protein sequence ID" value="GAA4264454.1"/>
    <property type="molecule type" value="Genomic_DNA"/>
</dbReference>
<evidence type="ECO:0000313" key="4">
    <source>
        <dbReference type="Proteomes" id="UP001501594"/>
    </source>
</evidence>
<reference evidence="4" key="1">
    <citation type="journal article" date="2019" name="Int. J. Syst. Evol. Microbiol.">
        <title>The Global Catalogue of Microorganisms (GCM) 10K type strain sequencing project: providing services to taxonomists for standard genome sequencing and annotation.</title>
        <authorList>
            <consortium name="The Broad Institute Genomics Platform"/>
            <consortium name="The Broad Institute Genome Sequencing Center for Infectious Disease"/>
            <person name="Wu L."/>
            <person name="Ma J."/>
        </authorList>
    </citation>
    <scope>NUCLEOTIDE SEQUENCE [LARGE SCALE GENOMIC DNA]</scope>
    <source>
        <strain evidence="4">JCM 17442</strain>
    </source>
</reference>
<proteinExistence type="predicted"/>
<dbReference type="Proteomes" id="UP001501594">
    <property type="component" value="Unassembled WGS sequence"/>
</dbReference>
<keyword evidence="2" id="KW-1133">Transmembrane helix</keyword>
<protein>
    <submittedName>
        <fullName evidence="3">Uncharacterized protein</fullName>
    </submittedName>
</protein>
<evidence type="ECO:0000256" key="1">
    <source>
        <dbReference type="SAM" id="MobiDB-lite"/>
    </source>
</evidence>
<accession>A0ABP8DX30</accession>
<gene>
    <name evidence="3" type="ORF">GCM10022256_00660</name>
</gene>
<keyword evidence="4" id="KW-1185">Reference proteome</keyword>
<comment type="caution">
    <text evidence="3">The sequence shown here is derived from an EMBL/GenBank/DDBJ whole genome shotgun (WGS) entry which is preliminary data.</text>
</comment>